<dbReference type="AlphaFoldDB" id="A0A644YJ27"/>
<reference evidence="2" key="1">
    <citation type="submission" date="2019-08" db="EMBL/GenBank/DDBJ databases">
        <authorList>
            <person name="Kucharzyk K."/>
            <person name="Murdoch R.W."/>
            <person name="Higgins S."/>
            <person name="Loffler F."/>
        </authorList>
    </citation>
    <scope>NUCLEOTIDE SEQUENCE</scope>
</reference>
<gene>
    <name evidence="2" type="ORF">SDC9_75022</name>
</gene>
<accession>A0A644YJ27</accession>
<keyword evidence="1" id="KW-0175">Coiled coil</keyword>
<evidence type="ECO:0000256" key="1">
    <source>
        <dbReference type="SAM" id="Coils"/>
    </source>
</evidence>
<feature type="coiled-coil region" evidence="1">
    <location>
        <begin position="54"/>
        <end position="88"/>
    </location>
</feature>
<dbReference type="EMBL" id="VSSQ01005271">
    <property type="protein sequence ID" value="MPM28496.1"/>
    <property type="molecule type" value="Genomic_DNA"/>
</dbReference>
<proteinExistence type="predicted"/>
<sequence length="103" mass="11551">MTIEVALLISGVSVAFGIYQGVTNLKRNEKTDVKADASQLTTVIVKLENIGTGIAEIKNEMNNVKNDNKESRERLIKVEESAKQAHKRLDAFEKYRNFGEPNE</sequence>
<organism evidence="2">
    <name type="scientific">bioreactor metagenome</name>
    <dbReference type="NCBI Taxonomy" id="1076179"/>
    <lineage>
        <taxon>unclassified sequences</taxon>
        <taxon>metagenomes</taxon>
        <taxon>ecological metagenomes</taxon>
    </lineage>
</organism>
<protein>
    <submittedName>
        <fullName evidence="2">Uncharacterized protein</fullName>
    </submittedName>
</protein>
<name>A0A644YJ27_9ZZZZ</name>
<comment type="caution">
    <text evidence="2">The sequence shown here is derived from an EMBL/GenBank/DDBJ whole genome shotgun (WGS) entry which is preliminary data.</text>
</comment>
<evidence type="ECO:0000313" key="2">
    <source>
        <dbReference type="EMBL" id="MPM28496.1"/>
    </source>
</evidence>